<name>A0A814RDG3_9BILA</name>
<dbReference type="Pfam" id="PF15880">
    <property type="entry name" value="NDUFV3"/>
    <property type="match status" value="1"/>
</dbReference>
<dbReference type="Proteomes" id="UP000663842">
    <property type="component" value="Unassembled WGS sequence"/>
</dbReference>
<gene>
    <name evidence="6" type="ORF">BYL167_LOCUS13697</name>
    <name evidence="1" type="ORF">CJN711_LOCUS8626</name>
    <name evidence="2" type="ORF">KQP761_LOCUS26156</name>
    <name evidence="5" type="ORF">SMN809_LOCUS11582</name>
    <name evidence="4" type="ORF">UXM345_LOCUS5359</name>
    <name evidence="3" type="ORF">XDN619_LOCUS26524</name>
</gene>
<dbReference type="GO" id="GO:0005739">
    <property type="term" value="C:mitochondrion"/>
    <property type="evidence" value="ECO:0007669"/>
    <property type="project" value="InterPro"/>
</dbReference>
<dbReference type="Proteomes" id="UP000663887">
    <property type="component" value="Unassembled WGS sequence"/>
</dbReference>
<sequence>MISNQILGSSPMWSRALCYRRFVPFLMRSGSTLSNEVSTSQNKSASQRKSDSKYLASDMYNYTVFSHYDIEASMTKYRLTQPSSHAPLKPEPSPQKK</sequence>
<dbReference type="Proteomes" id="UP000663834">
    <property type="component" value="Unassembled WGS sequence"/>
</dbReference>
<dbReference type="Proteomes" id="UP000676336">
    <property type="component" value="Unassembled WGS sequence"/>
</dbReference>
<dbReference type="AlphaFoldDB" id="A0A814RDG3"/>
<proteinExistence type="predicted"/>
<evidence type="ECO:0000313" key="2">
    <source>
        <dbReference type="EMBL" id="CAF1630662.1"/>
    </source>
</evidence>
<dbReference type="EMBL" id="CAJOBF010000396">
    <property type="protein sequence ID" value="CAF3810659.1"/>
    <property type="molecule type" value="Genomic_DNA"/>
</dbReference>
<reference evidence="1" key="1">
    <citation type="submission" date="2021-02" db="EMBL/GenBank/DDBJ databases">
        <authorList>
            <person name="Nowell W R."/>
        </authorList>
    </citation>
    <scope>NUCLEOTIDE SEQUENCE</scope>
</reference>
<dbReference type="Proteomes" id="UP000663855">
    <property type="component" value="Unassembled WGS sequence"/>
</dbReference>
<dbReference type="EMBL" id="CAJNOW010014176">
    <property type="protein sequence ID" value="CAF1630662.1"/>
    <property type="molecule type" value="Genomic_DNA"/>
</dbReference>
<dbReference type="InterPro" id="IPR026193">
    <property type="entry name" value="NDUFV3"/>
</dbReference>
<dbReference type="GO" id="GO:0045271">
    <property type="term" value="C:respiratory chain complex I"/>
    <property type="evidence" value="ECO:0007669"/>
    <property type="project" value="InterPro"/>
</dbReference>
<organism evidence="1 7">
    <name type="scientific">Rotaria magnacalcarata</name>
    <dbReference type="NCBI Taxonomy" id="392030"/>
    <lineage>
        <taxon>Eukaryota</taxon>
        <taxon>Metazoa</taxon>
        <taxon>Spiralia</taxon>
        <taxon>Gnathifera</taxon>
        <taxon>Rotifera</taxon>
        <taxon>Eurotatoria</taxon>
        <taxon>Bdelloidea</taxon>
        <taxon>Philodinida</taxon>
        <taxon>Philodinidae</taxon>
        <taxon>Rotaria</taxon>
    </lineage>
</organism>
<comment type="caution">
    <text evidence="1">The sequence shown here is derived from an EMBL/GenBank/DDBJ whole genome shotgun (WGS) entry which is preliminary data.</text>
</comment>
<evidence type="ECO:0000313" key="1">
    <source>
        <dbReference type="EMBL" id="CAF1132420.1"/>
    </source>
</evidence>
<evidence type="ECO:0000313" key="7">
    <source>
        <dbReference type="Proteomes" id="UP000663855"/>
    </source>
</evidence>
<evidence type="ECO:0008006" key="8">
    <source>
        <dbReference type="Google" id="ProtNLM"/>
    </source>
</evidence>
<dbReference type="EMBL" id="CAJNOV010003222">
    <property type="protein sequence ID" value="CAF1132420.1"/>
    <property type="molecule type" value="Genomic_DNA"/>
</dbReference>
<accession>A0A814RDG3</accession>
<protein>
    <recommendedName>
        <fullName evidence="8">NADH-ubiquinone oxidoreductase 9 kDa subunit</fullName>
    </recommendedName>
</protein>
<dbReference type="EMBL" id="CAJOBH010004741">
    <property type="protein sequence ID" value="CAF4001240.1"/>
    <property type="molecule type" value="Genomic_DNA"/>
</dbReference>
<evidence type="ECO:0000313" key="4">
    <source>
        <dbReference type="EMBL" id="CAF3810659.1"/>
    </source>
</evidence>
<evidence type="ECO:0000313" key="3">
    <source>
        <dbReference type="EMBL" id="CAF2139942.1"/>
    </source>
</evidence>
<evidence type="ECO:0000313" key="5">
    <source>
        <dbReference type="EMBL" id="CAF3994437.1"/>
    </source>
</evidence>
<dbReference type="OrthoDB" id="6161911at2759"/>
<dbReference type="EMBL" id="CAJNRG010012445">
    <property type="protein sequence ID" value="CAF2139942.1"/>
    <property type="molecule type" value="Genomic_DNA"/>
</dbReference>
<dbReference type="Proteomes" id="UP000681967">
    <property type="component" value="Unassembled WGS sequence"/>
</dbReference>
<dbReference type="EMBL" id="CAJOBI010004212">
    <property type="protein sequence ID" value="CAF3994437.1"/>
    <property type="molecule type" value="Genomic_DNA"/>
</dbReference>
<evidence type="ECO:0000313" key="6">
    <source>
        <dbReference type="EMBL" id="CAF4001240.1"/>
    </source>
</evidence>